<dbReference type="EMBL" id="BART01019820">
    <property type="protein sequence ID" value="GAG96635.1"/>
    <property type="molecule type" value="Genomic_DNA"/>
</dbReference>
<name>X1BNR4_9ZZZZ</name>
<protein>
    <submittedName>
        <fullName evidence="2">Uncharacterized protein</fullName>
    </submittedName>
</protein>
<comment type="caution">
    <text evidence="2">The sequence shown here is derived from an EMBL/GenBank/DDBJ whole genome shotgun (WGS) entry which is preliminary data.</text>
</comment>
<accession>X1BNR4</accession>
<proteinExistence type="predicted"/>
<evidence type="ECO:0000256" key="1">
    <source>
        <dbReference type="SAM" id="MobiDB-lite"/>
    </source>
</evidence>
<organism evidence="2">
    <name type="scientific">marine sediment metagenome</name>
    <dbReference type="NCBI Taxonomy" id="412755"/>
    <lineage>
        <taxon>unclassified sequences</taxon>
        <taxon>metagenomes</taxon>
        <taxon>ecological metagenomes</taxon>
    </lineage>
</organism>
<dbReference type="AlphaFoldDB" id="X1BNR4"/>
<sequence>MFMRRLKSILFPGLLSSGEAGNYILSNNTNSPDEPEDDYGGNVATMERSG</sequence>
<feature type="region of interest" description="Disordered" evidence="1">
    <location>
        <begin position="26"/>
        <end position="50"/>
    </location>
</feature>
<evidence type="ECO:0000313" key="2">
    <source>
        <dbReference type="EMBL" id="GAG96635.1"/>
    </source>
</evidence>
<gene>
    <name evidence="2" type="ORF">S01H4_36982</name>
</gene>
<reference evidence="2" key="1">
    <citation type="journal article" date="2014" name="Front. Microbiol.">
        <title>High frequency of phylogenetically diverse reductive dehalogenase-homologous genes in deep subseafloor sedimentary metagenomes.</title>
        <authorList>
            <person name="Kawai M."/>
            <person name="Futagami T."/>
            <person name="Toyoda A."/>
            <person name="Takaki Y."/>
            <person name="Nishi S."/>
            <person name="Hori S."/>
            <person name="Arai W."/>
            <person name="Tsubouchi T."/>
            <person name="Morono Y."/>
            <person name="Uchiyama I."/>
            <person name="Ito T."/>
            <person name="Fujiyama A."/>
            <person name="Inagaki F."/>
            <person name="Takami H."/>
        </authorList>
    </citation>
    <scope>NUCLEOTIDE SEQUENCE</scope>
    <source>
        <strain evidence="2">Expedition CK06-06</strain>
    </source>
</reference>